<feature type="compositionally biased region" description="Basic and acidic residues" evidence="4">
    <location>
        <begin position="1"/>
        <end position="11"/>
    </location>
</feature>
<gene>
    <name evidence="5" type="ORF">RFI_00156</name>
</gene>
<dbReference type="Gene3D" id="3.80.10.10">
    <property type="entry name" value="Ribonuclease Inhibitor"/>
    <property type="match status" value="2"/>
</dbReference>
<dbReference type="GO" id="GO:0006913">
    <property type="term" value="P:nucleocytoplasmic transport"/>
    <property type="evidence" value="ECO:0007669"/>
    <property type="project" value="TreeGrafter"/>
</dbReference>
<dbReference type="GO" id="GO:0005829">
    <property type="term" value="C:cytosol"/>
    <property type="evidence" value="ECO:0007669"/>
    <property type="project" value="TreeGrafter"/>
</dbReference>
<dbReference type="OrthoDB" id="341587at2759"/>
<dbReference type="GO" id="GO:0031267">
    <property type="term" value="F:small GTPase binding"/>
    <property type="evidence" value="ECO:0007669"/>
    <property type="project" value="TreeGrafter"/>
</dbReference>
<dbReference type="GO" id="GO:0005634">
    <property type="term" value="C:nucleus"/>
    <property type="evidence" value="ECO:0007669"/>
    <property type="project" value="TreeGrafter"/>
</dbReference>
<keyword evidence="6" id="KW-1185">Reference proteome</keyword>
<evidence type="ECO:0000256" key="2">
    <source>
        <dbReference type="ARBA" id="ARBA00022614"/>
    </source>
</evidence>
<dbReference type="GO" id="GO:0048471">
    <property type="term" value="C:perinuclear region of cytoplasm"/>
    <property type="evidence" value="ECO:0007669"/>
    <property type="project" value="TreeGrafter"/>
</dbReference>
<keyword evidence="2" id="KW-0433">Leucine-rich repeat</keyword>
<dbReference type="InterPro" id="IPR001611">
    <property type="entry name" value="Leu-rich_rpt"/>
</dbReference>
<protein>
    <submittedName>
        <fullName evidence="5">Uncharacterized protein</fullName>
    </submittedName>
</protein>
<dbReference type="Proteomes" id="UP000023152">
    <property type="component" value="Unassembled WGS sequence"/>
</dbReference>
<keyword evidence="3" id="KW-0677">Repeat</keyword>
<evidence type="ECO:0000256" key="4">
    <source>
        <dbReference type="SAM" id="MobiDB-lite"/>
    </source>
</evidence>
<proteinExistence type="predicted"/>
<evidence type="ECO:0000313" key="6">
    <source>
        <dbReference type="Proteomes" id="UP000023152"/>
    </source>
</evidence>
<reference evidence="5 6" key="1">
    <citation type="journal article" date="2013" name="Curr. Biol.">
        <title>The Genome of the Foraminiferan Reticulomyxa filosa.</title>
        <authorList>
            <person name="Glockner G."/>
            <person name="Hulsmann N."/>
            <person name="Schleicher M."/>
            <person name="Noegel A.A."/>
            <person name="Eichinger L."/>
            <person name="Gallinger C."/>
            <person name="Pawlowski J."/>
            <person name="Sierra R."/>
            <person name="Euteneuer U."/>
            <person name="Pillet L."/>
            <person name="Moustafa A."/>
            <person name="Platzer M."/>
            <person name="Groth M."/>
            <person name="Szafranski K."/>
            <person name="Schliwa M."/>
        </authorList>
    </citation>
    <scope>NUCLEOTIDE SEQUENCE [LARGE SCALE GENOMIC DNA]</scope>
</reference>
<keyword evidence="1" id="KW-0343">GTPase activation</keyword>
<dbReference type="InterPro" id="IPR032675">
    <property type="entry name" value="LRR_dom_sf"/>
</dbReference>
<dbReference type="GO" id="GO:0005096">
    <property type="term" value="F:GTPase activator activity"/>
    <property type="evidence" value="ECO:0007669"/>
    <property type="project" value="UniProtKB-KW"/>
</dbReference>
<evidence type="ECO:0000313" key="5">
    <source>
        <dbReference type="EMBL" id="ETO36907.1"/>
    </source>
</evidence>
<dbReference type="InterPro" id="IPR027038">
    <property type="entry name" value="RanGap"/>
</dbReference>
<dbReference type="EMBL" id="ASPP01000155">
    <property type="protein sequence ID" value="ETO36907.1"/>
    <property type="molecule type" value="Genomic_DNA"/>
</dbReference>
<dbReference type="Pfam" id="PF13516">
    <property type="entry name" value="LRR_6"/>
    <property type="match status" value="3"/>
</dbReference>
<comment type="caution">
    <text evidence="5">The sequence shown here is derived from an EMBL/GenBank/DDBJ whole genome shotgun (WGS) entry which is preliminary data.</text>
</comment>
<sequence length="354" mass="40160">MDKKKRRDKEQTPFQQKSRAEEISVEQLQQAFRKECKNKNISTIQTQCVYNLLKDFIENEEEKGPLKQLCIGGDIGSQVCAALCDAIVKSKYDKLHTYCFWRAGIGDEGALHISQHIANCPSLKKLELRDCGVSHVGIQALAEGILKNNSSIKTSKSKRRFKTLETIRLDFNKIGDAGILHLSNGLEFNRSLKRLSLQYCGIGSTQQAVQGITQIFSSFPSIDIDRELDLQGNSVKTSGCDGIVKGLQNIRSQNFWRLNLSENGIGENCGLYINCFDVIYLRGICLRPKQYFSLHYHCIYTKLNETEKDDLPMIQTLVDAFANCQTLKHLQMESNFFEEEVCFHYAKNRGSCCV</sequence>
<dbReference type="PANTHER" id="PTHR24113">
    <property type="entry name" value="RAN GTPASE-ACTIVATING PROTEIN 1"/>
    <property type="match status" value="1"/>
</dbReference>
<organism evidence="5 6">
    <name type="scientific">Reticulomyxa filosa</name>
    <dbReference type="NCBI Taxonomy" id="46433"/>
    <lineage>
        <taxon>Eukaryota</taxon>
        <taxon>Sar</taxon>
        <taxon>Rhizaria</taxon>
        <taxon>Retaria</taxon>
        <taxon>Foraminifera</taxon>
        <taxon>Monothalamids</taxon>
        <taxon>Reticulomyxidae</taxon>
        <taxon>Reticulomyxa</taxon>
    </lineage>
</organism>
<feature type="region of interest" description="Disordered" evidence="4">
    <location>
        <begin position="1"/>
        <end position="21"/>
    </location>
</feature>
<name>X6PGW1_RETFI</name>
<dbReference type="SUPFAM" id="SSF52047">
    <property type="entry name" value="RNI-like"/>
    <property type="match status" value="1"/>
</dbReference>
<evidence type="ECO:0000256" key="3">
    <source>
        <dbReference type="ARBA" id="ARBA00022737"/>
    </source>
</evidence>
<dbReference type="PANTHER" id="PTHR24113:SF12">
    <property type="entry name" value="RAN GTPASE-ACTIVATING PROTEIN 1"/>
    <property type="match status" value="1"/>
</dbReference>
<dbReference type="SMART" id="SM00368">
    <property type="entry name" value="LRR_RI"/>
    <property type="match status" value="4"/>
</dbReference>
<evidence type="ECO:0000256" key="1">
    <source>
        <dbReference type="ARBA" id="ARBA00022468"/>
    </source>
</evidence>
<dbReference type="AlphaFoldDB" id="X6PGW1"/>
<accession>X6PGW1</accession>